<proteinExistence type="inferred from homology"/>
<dbReference type="InterPro" id="IPR000515">
    <property type="entry name" value="MetI-like"/>
</dbReference>
<dbReference type="InterPro" id="IPR035906">
    <property type="entry name" value="MetI-like_sf"/>
</dbReference>
<evidence type="ECO:0000256" key="6">
    <source>
        <dbReference type="ARBA" id="ARBA00022970"/>
    </source>
</evidence>
<organism evidence="11">
    <name type="scientific">hydrothermal vent metagenome</name>
    <dbReference type="NCBI Taxonomy" id="652676"/>
    <lineage>
        <taxon>unclassified sequences</taxon>
        <taxon>metagenomes</taxon>
        <taxon>ecological metagenomes</taxon>
    </lineage>
</organism>
<dbReference type="InterPro" id="IPR010065">
    <property type="entry name" value="AA_ABC_transptr_permease_3TM"/>
</dbReference>
<comment type="subcellular location">
    <subcellularLocation>
        <location evidence="1">Cell membrane</location>
        <topology evidence="1">Multi-pass membrane protein</topology>
    </subcellularLocation>
</comment>
<dbReference type="PROSITE" id="PS50928">
    <property type="entry name" value="ABC_TM1"/>
    <property type="match status" value="1"/>
</dbReference>
<evidence type="ECO:0000256" key="4">
    <source>
        <dbReference type="ARBA" id="ARBA00022475"/>
    </source>
</evidence>
<evidence type="ECO:0000256" key="3">
    <source>
        <dbReference type="ARBA" id="ARBA00022448"/>
    </source>
</evidence>
<feature type="transmembrane region" description="Helical" evidence="9">
    <location>
        <begin position="126"/>
        <end position="150"/>
    </location>
</feature>
<accession>A0A170PSB4</accession>
<dbReference type="NCBIfam" id="TIGR01726">
    <property type="entry name" value="HEQRo_perm_3TM"/>
    <property type="match status" value="1"/>
</dbReference>
<dbReference type="EMBL" id="CZRL01000106">
    <property type="protein sequence ID" value="CUS54842.1"/>
    <property type="molecule type" value="Genomic_DNA"/>
</dbReference>
<gene>
    <name evidence="11" type="ORF">MGWOODY_XGa1832</name>
</gene>
<dbReference type="GO" id="GO:0006865">
    <property type="term" value="P:amino acid transport"/>
    <property type="evidence" value="ECO:0007669"/>
    <property type="project" value="UniProtKB-KW"/>
</dbReference>
<dbReference type="GO" id="GO:0043190">
    <property type="term" value="C:ATP-binding cassette (ABC) transporter complex"/>
    <property type="evidence" value="ECO:0007669"/>
    <property type="project" value="InterPro"/>
</dbReference>
<evidence type="ECO:0000256" key="5">
    <source>
        <dbReference type="ARBA" id="ARBA00022692"/>
    </source>
</evidence>
<evidence type="ECO:0000256" key="1">
    <source>
        <dbReference type="ARBA" id="ARBA00004651"/>
    </source>
</evidence>
<dbReference type="Pfam" id="PF00528">
    <property type="entry name" value="BPD_transp_1"/>
    <property type="match status" value="1"/>
</dbReference>
<dbReference type="InterPro" id="IPR043429">
    <property type="entry name" value="ArtM/GltK/GlnP/TcyL/YhdX-like"/>
</dbReference>
<dbReference type="PANTHER" id="PTHR30614:SF20">
    <property type="entry name" value="GLUTAMINE TRANSPORT SYSTEM PERMEASE PROTEIN GLNP"/>
    <property type="match status" value="1"/>
</dbReference>
<dbReference type="AlphaFoldDB" id="A0A170PSB4"/>
<evidence type="ECO:0000256" key="9">
    <source>
        <dbReference type="SAM" id="Phobius"/>
    </source>
</evidence>
<dbReference type="Gene3D" id="1.10.3720.10">
    <property type="entry name" value="MetI-like"/>
    <property type="match status" value="1"/>
</dbReference>
<protein>
    <submittedName>
        <fullName evidence="11">Amino acid ABC transporter, permease protein</fullName>
    </submittedName>
</protein>
<evidence type="ECO:0000256" key="7">
    <source>
        <dbReference type="ARBA" id="ARBA00022989"/>
    </source>
</evidence>
<feature type="transmembrane region" description="Helical" evidence="9">
    <location>
        <begin position="212"/>
        <end position="236"/>
    </location>
</feature>
<feature type="transmembrane region" description="Helical" evidence="9">
    <location>
        <begin position="35"/>
        <end position="52"/>
    </location>
</feature>
<evidence type="ECO:0000256" key="2">
    <source>
        <dbReference type="ARBA" id="ARBA00010072"/>
    </source>
</evidence>
<dbReference type="CDD" id="cd06261">
    <property type="entry name" value="TM_PBP2"/>
    <property type="match status" value="1"/>
</dbReference>
<sequence length="289" mass="32740">MFAISKIGWWIRLIKFETQVGRRPRLQKWWKSRSFDVIQLIVFTGALVWLTLRGADSMNYVWQWHRVPQYLYRIIDGEFIPGPLVDGLFVTLEIGAYSIVLGLTIGLVTAFLRLSESFSGRLLAKVYLEIVRNTPLLVQLFVFYFILGPILEMDRFWIAVLCISFFEGSFASEIMRAGILSVSKGQWEASDSVGLSRGQAYRYVILPQAIPIMLPPLVGILVNLIKHSAIVSVIAVFDLTTTGLDIISETFMAFEIWLVVAAIYLVLTVTLSLGVSGLEKYFRDRRSTG</sequence>
<keyword evidence="7 9" id="KW-1133">Transmembrane helix</keyword>
<comment type="similarity">
    <text evidence="2">Belongs to the binding-protein-dependent transport system permease family. HisMQ subfamily.</text>
</comment>
<reference evidence="11" key="1">
    <citation type="submission" date="2015-10" db="EMBL/GenBank/DDBJ databases">
        <authorList>
            <person name="Gilbert D.G."/>
        </authorList>
    </citation>
    <scope>NUCLEOTIDE SEQUENCE</scope>
</reference>
<dbReference type="GO" id="GO:0022857">
    <property type="term" value="F:transmembrane transporter activity"/>
    <property type="evidence" value="ECO:0007669"/>
    <property type="project" value="InterPro"/>
</dbReference>
<dbReference type="PANTHER" id="PTHR30614">
    <property type="entry name" value="MEMBRANE COMPONENT OF AMINO ACID ABC TRANSPORTER"/>
    <property type="match status" value="1"/>
</dbReference>
<dbReference type="SUPFAM" id="SSF161098">
    <property type="entry name" value="MetI-like"/>
    <property type="match status" value="1"/>
</dbReference>
<keyword evidence="3" id="KW-0813">Transport</keyword>
<keyword evidence="4" id="KW-1003">Cell membrane</keyword>
<evidence type="ECO:0000256" key="8">
    <source>
        <dbReference type="ARBA" id="ARBA00023136"/>
    </source>
</evidence>
<keyword evidence="6" id="KW-0029">Amino-acid transport</keyword>
<name>A0A170PSB4_9ZZZZ</name>
<feature type="transmembrane region" description="Helical" evidence="9">
    <location>
        <begin position="94"/>
        <end position="114"/>
    </location>
</feature>
<feature type="transmembrane region" description="Helical" evidence="9">
    <location>
        <begin position="256"/>
        <end position="278"/>
    </location>
</feature>
<keyword evidence="8 9" id="KW-0472">Membrane</keyword>
<evidence type="ECO:0000259" key="10">
    <source>
        <dbReference type="PROSITE" id="PS50928"/>
    </source>
</evidence>
<keyword evidence="5 9" id="KW-0812">Transmembrane</keyword>
<feature type="domain" description="ABC transmembrane type-1" evidence="10">
    <location>
        <begin position="88"/>
        <end position="275"/>
    </location>
</feature>
<evidence type="ECO:0000313" key="11">
    <source>
        <dbReference type="EMBL" id="CUS54842.1"/>
    </source>
</evidence>